<protein>
    <recommendedName>
        <fullName evidence="6">DUF1232 domain-containing protein</fullName>
    </recommendedName>
</protein>
<keyword evidence="8" id="KW-1185">Reference proteome</keyword>
<evidence type="ECO:0000259" key="6">
    <source>
        <dbReference type="Pfam" id="PF06803"/>
    </source>
</evidence>
<evidence type="ECO:0000256" key="5">
    <source>
        <dbReference type="SAM" id="Phobius"/>
    </source>
</evidence>
<evidence type="ECO:0000256" key="1">
    <source>
        <dbReference type="ARBA" id="ARBA00004127"/>
    </source>
</evidence>
<dbReference type="RefSeq" id="WP_039679698.1">
    <property type="nucleotide sequence ID" value="NZ_JAWGXO010000011.1"/>
</dbReference>
<evidence type="ECO:0000256" key="3">
    <source>
        <dbReference type="ARBA" id="ARBA00022989"/>
    </source>
</evidence>
<organism evidence="7 8">
    <name type="scientific">Terrisporobacter othiniensis</name>
    <dbReference type="NCBI Taxonomy" id="1577792"/>
    <lineage>
        <taxon>Bacteria</taxon>
        <taxon>Bacillati</taxon>
        <taxon>Bacillota</taxon>
        <taxon>Clostridia</taxon>
        <taxon>Peptostreptococcales</taxon>
        <taxon>Peptostreptococcaceae</taxon>
        <taxon>Terrisporobacter</taxon>
    </lineage>
</organism>
<feature type="domain" description="DUF1232" evidence="6">
    <location>
        <begin position="59"/>
        <end position="92"/>
    </location>
</feature>
<dbReference type="AlphaFoldDB" id="A0A0B3VWQ4"/>
<sequence>MNKTMNTGNRFLDSFKRVLVKFREAGFGIGFIKNLPKVADYFSDRNVFFLGKAKVFFSFVATLIYFVFSIDIIPEALFGPLGFFDDAFMIIWAIGIINEELDKYKGPQDPNMRGSKNVYKDPNIIDDARYSIKDDE</sequence>
<dbReference type="OrthoDB" id="9793277at2"/>
<comment type="caution">
    <text evidence="7">The sequence shown here is derived from an EMBL/GenBank/DDBJ whole genome shotgun (WGS) entry which is preliminary data.</text>
</comment>
<proteinExistence type="predicted"/>
<keyword evidence="3 5" id="KW-1133">Transmembrane helix</keyword>
<gene>
    <name evidence="7" type="ORF">QX51_09655</name>
</gene>
<dbReference type="InterPro" id="IPR010652">
    <property type="entry name" value="DUF1232"/>
</dbReference>
<dbReference type="Pfam" id="PF06803">
    <property type="entry name" value="DUF1232"/>
    <property type="match status" value="1"/>
</dbReference>
<comment type="subcellular location">
    <subcellularLocation>
        <location evidence="1">Endomembrane system</location>
        <topology evidence="1">Multi-pass membrane protein</topology>
    </subcellularLocation>
</comment>
<evidence type="ECO:0000256" key="4">
    <source>
        <dbReference type="ARBA" id="ARBA00023136"/>
    </source>
</evidence>
<keyword evidence="4 5" id="KW-0472">Membrane</keyword>
<dbReference type="GO" id="GO:0012505">
    <property type="term" value="C:endomembrane system"/>
    <property type="evidence" value="ECO:0007669"/>
    <property type="project" value="UniProtKB-SubCell"/>
</dbReference>
<evidence type="ECO:0000256" key="2">
    <source>
        <dbReference type="ARBA" id="ARBA00022692"/>
    </source>
</evidence>
<feature type="transmembrane region" description="Helical" evidence="5">
    <location>
        <begin position="55"/>
        <end position="73"/>
    </location>
</feature>
<name>A0A0B3VWQ4_9FIRM</name>
<reference evidence="7 8" key="1">
    <citation type="submission" date="2014-12" db="EMBL/GenBank/DDBJ databases">
        <title>Draft genome sequence of Terrisporobacter sp. 08-306576, isolated from the blood culture of a bacteremia patient.</title>
        <authorList>
            <person name="Lund L.C."/>
            <person name="Sydenham T.V."/>
            <person name="Hogh S.V."/>
            <person name="Skov M.N."/>
            <person name="Kemp M."/>
            <person name="Justesen U.S."/>
        </authorList>
    </citation>
    <scope>NUCLEOTIDE SEQUENCE [LARGE SCALE GENOMIC DNA]</scope>
    <source>
        <strain evidence="7 8">08-306576</strain>
    </source>
</reference>
<keyword evidence="2 5" id="KW-0812">Transmembrane</keyword>
<evidence type="ECO:0000313" key="8">
    <source>
        <dbReference type="Proteomes" id="UP000031189"/>
    </source>
</evidence>
<dbReference type="EMBL" id="JWHR01000087">
    <property type="protein sequence ID" value="KHS57208.1"/>
    <property type="molecule type" value="Genomic_DNA"/>
</dbReference>
<dbReference type="Proteomes" id="UP000031189">
    <property type="component" value="Unassembled WGS sequence"/>
</dbReference>
<evidence type="ECO:0000313" key="7">
    <source>
        <dbReference type="EMBL" id="KHS57208.1"/>
    </source>
</evidence>
<accession>A0A0B3VWQ4</accession>
<dbReference type="STRING" id="1577792.QX51_09655"/>